<proteinExistence type="predicted"/>
<feature type="signal peptide" evidence="1">
    <location>
        <begin position="1"/>
        <end position="25"/>
    </location>
</feature>
<dbReference type="InterPro" id="IPR010916">
    <property type="entry name" value="TonB_box_CS"/>
</dbReference>
<dbReference type="NCBIfam" id="TIGR02595">
    <property type="entry name" value="PEP_CTERM"/>
    <property type="match status" value="1"/>
</dbReference>
<gene>
    <name evidence="2" type="ORF">J2X20_002927</name>
</gene>
<organism evidence="2 3">
    <name type="scientific">Roseateles saccharophilus</name>
    <name type="common">Pseudomonas saccharophila</name>
    <dbReference type="NCBI Taxonomy" id="304"/>
    <lineage>
        <taxon>Bacteria</taxon>
        <taxon>Pseudomonadati</taxon>
        <taxon>Pseudomonadota</taxon>
        <taxon>Betaproteobacteria</taxon>
        <taxon>Burkholderiales</taxon>
        <taxon>Sphaerotilaceae</taxon>
        <taxon>Roseateles</taxon>
    </lineage>
</organism>
<dbReference type="PROSITE" id="PS00430">
    <property type="entry name" value="TONB_DEPENDENT_REC_1"/>
    <property type="match status" value="1"/>
</dbReference>
<reference evidence="2 3" key="1">
    <citation type="submission" date="2023-07" db="EMBL/GenBank/DDBJ databases">
        <title>Sorghum-associated microbial communities from plants grown in Nebraska, USA.</title>
        <authorList>
            <person name="Schachtman D."/>
        </authorList>
    </citation>
    <scope>NUCLEOTIDE SEQUENCE [LARGE SCALE GENOMIC DNA]</scope>
    <source>
        <strain evidence="2 3">BE314</strain>
    </source>
</reference>
<dbReference type="RefSeq" id="WP_310265987.1">
    <property type="nucleotide sequence ID" value="NZ_JAVDXU010000002.1"/>
</dbReference>
<evidence type="ECO:0000313" key="3">
    <source>
        <dbReference type="Proteomes" id="UP001180453"/>
    </source>
</evidence>
<dbReference type="InterPro" id="IPR013424">
    <property type="entry name" value="Ice-binding_C"/>
</dbReference>
<evidence type="ECO:0000256" key="1">
    <source>
        <dbReference type="SAM" id="SignalP"/>
    </source>
</evidence>
<comment type="caution">
    <text evidence="2">The sequence shown here is derived from an EMBL/GenBank/DDBJ whole genome shotgun (WGS) entry which is preliminary data.</text>
</comment>
<keyword evidence="3" id="KW-1185">Reference proteome</keyword>
<accession>A0ABU1YN62</accession>
<feature type="chain" id="PRO_5045252874" description="PEP-CTERM protein-sorting domain-containing protein" evidence="1">
    <location>
        <begin position="26"/>
        <end position="365"/>
    </location>
</feature>
<evidence type="ECO:0000313" key="2">
    <source>
        <dbReference type="EMBL" id="MDR7270269.1"/>
    </source>
</evidence>
<keyword evidence="1" id="KW-0732">Signal</keyword>
<sequence length="365" mass="37990">MKKTSWGIRSQWLLALLLPAGLASAAPLPVYSPSYPSPNSACATFGNFVSCSTKVLDNLASRGFAGFNGPYGFSASQGALIDTIVVTANNGNILNNGDQINPSEDGFSSNNGGNKKYFFTGDGNDPTNNGALAGDTPFSWDTSINALNQKLTFGGAYHQMAIAFDFNNPQNDTSSIPIWALVTIRDTDGNLGNQYFETQALDPNGIFKDPSLHTSTKTFDGNNITTPGAADFALTVGAVCVVDALVSYPSPNGSSCPNGGQLVNTNQASNEVEFINYLPTLDLRSLQAQGYDTMSVQVWMGCFNTGVNGAGPALAGGGSVGPCDTGGFGDIFLIAGAAEPGRVPEPGTLGLTGLTLLGLLRRRGR</sequence>
<protein>
    <recommendedName>
        <fullName evidence="4">PEP-CTERM protein-sorting domain-containing protein</fullName>
    </recommendedName>
</protein>
<dbReference type="EMBL" id="JAVDXU010000002">
    <property type="protein sequence ID" value="MDR7270269.1"/>
    <property type="molecule type" value="Genomic_DNA"/>
</dbReference>
<evidence type="ECO:0008006" key="4">
    <source>
        <dbReference type="Google" id="ProtNLM"/>
    </source>
</evidence>
<dbReference type="Proteomes" id="UP001180453">
    <property type="component" value="Unassembled WGS sequence"/>
</dbReference>
<name>A0ABU1YN62_ROSSA</name>